<accession>A0ACB9QE45</accession>
<dbReference type="Proteomes" id="UP001057402">
    <property type="component" value="Chromosome 6"/>
</dbReference>
<organism evidence="1 2">
    <name type="scientific">Melastoma candidum</name>
    <dbReference type="NCBI Taxonomy" id="119954"/>
    <lineage>
        <taxon>Eukaryota</taxon>
        <taxon>Viridiplantae</taxon>
        <taxon>Streptophyta</taxon>
        <taxon>Embryophyta</taxon>
        <taxon>Tracheophyta</taxon>
        <taxon>Spermatophyta</taxon>
        <taxon>Magnoliopsida</taxon>
        <taxon>eudicotyledons</taxon>
        <taxon>Gunneridae</taxon>
        <taxon>Pentapetalae</taxon>
        <taxon>rosids</taxon>
        <taxon>malvids</taxon>
        <taxon>Myrtales</taxon>
        <taxon>Melastomataceae</taxon>
        <taxon>Melastomatoideae</taxon>
        <taxon>Melastomateae</taxon>
        <taxon>Melastoma</taxon>
    </lineage>
</organism>
<keyword evidence="2" id="KW-1185">Reference proteome</keyword>
<sequence>MGFPLGYTEAFTPGLFLHLLFFLGHVRSLVLALFDSAGLSGFLDPPADAAAFHVRASHPPKPVRDAIPVVRYHELEDPPESCAVCLCEFEGGDEIRWLSGCRHVFHLPCLDRWLDCDQDTCPMCRTRILAADGIGYERPEPLLCW</sequence>
<reference evidence="2" key="1">
    <citation type="journal article" date="2023" name="Front. Plant Sci.">
        <title>Chromosomal-level genome assembly of Melastoma candidum provides insights into trichome evolution.</title>
        <authorList>
            <person name="Zhong Y."/>
            <person name="Wu W."/>
            <person name="Sun C."/>
            <person name="Zou P."/>
            <person name="Liu Y."/>
            <person name="Dai S."/>
            <person name="Zhou R."/>
        </authorList>
    </citation>
    <scope>NUCLEOTIDE SEQUENCE [LARGE SCALE GENOMIC DNA]</scope>
</reference>
<dbReference type="EMBL" id="CM042885">
    <property type="protein sequence ID" value="KAI4364720.1"/>
    <property type="molecule type" value="Genomic_DNA"/>
</dbReference>
<proteinExistence type="predicted"/>
<protein>
    <submittedName>
        <fullName evidence="1">Uncharacterized protein</fullName>
    </submittedName>
</protein>
<comment type="caution">
    <text evidence="1">The sequence shown here is derived from an EMBL/GenBank/DDBJ whole genome shotgun (WGS) entry which is preliminary data.</text>
</comment>
<gene>
    <name evidence="1" type="ORF">MLD38_020775</name>
</gene>
<evidence type="ECO:0000313" key="2">
    <source>
        <dbReference type="Proteomes" id="UP001057402"/>
    </source>
</evidence>
<evidence type="ECO:0000313" key="1">
    <source>
        <dbReference type="EMBL" id="KAI4364720.1"/>
    </source>
</evidence>
<name>A0ACB9QE45_9MYRT</name>